<dbReference type="Proteomes" id="UP001419268">
    <property type="component" value="Unassembled WGS sequence"/>
</dbReference>
<dbReference type="InterPro" id="IPR044965">
    <property type="entry name" value="Glyco_hydro_17_plant"/>
</dbReference>
<proteinExistence type="inferred from homology"/>
<evidence type="ECO:0000256" key="4">
    <source>
        <dbReference type="RuleBase" id="RU004335"/>
    </source>
</evidence>
<dbReference type="AlphaFoldDB" id="A0AAP0PVV9"/>
<keyword evidence="6" id="KW-1185">Reference proteome</keyword>
<evidence type="ECO:0000313" key="6">
    <source>
        <dbReference type="Proteomes" id="UP001419268"/>
    </source>
</evidence>
<reference evidence="5 6" key="1">
    <citation type="submission" date="2024-01" db="EMBL/GenBank/DDBJ databases">
        <title>Genome assemblies of Stephania.</title>
        <authorList>
            <person name="Yang L."/>
        </authorList>
    </citation>
    <scope>NUCLEOTIDE SEQUENCE [LARGE SCALE GENOMIC DNA]</scope>
    <source>
        <strain evidence="5">JXDWG</strain>
        <tissue evidence="5">Leaf</tissue>
    </source>
</reference>
<gene>
    <name evidence="5" type="ORF">Scep_004936</name>
</gene>
<dbReference type="SUPFAM" id="SSF51445">
    <property type="entry name" value="(Trans)glycosidases"/>
    <property type="match status" value="1"/>
</dbReference>
<evidence type="ECO:0000256" key="2">
    <source>
        <dbReference type="ARBA" id="ARBA00022801"/>
    </source>
</evidence>
<sequence>MPLRPVRFIGYGGISSVSAAIGVNYGLLGDNLPSPTKVVSLLQSRNIRATRLFDRNPDALNALNNSDIEVILGTLNQDIPQLASDPSFASSWVQTNVLSYSSRIKFHYVSVGNKVIPSDLSGYVLKAMQNLKAALESANQPIPVATMVSTQVLGSSYPPSE</sequence>
<comment type="caution">
    <text evidence="5">The sequence shown here is derived from an EMBL/GenBank/DDBJ whole genome shotgun (WGS) entry which is preliminary data.</text>
</comment>
<keyword evidence="3" id="KW-0326">Glycosidase</keyword>
<dbReference type="Pfam" id="PF00332">
    <property type="entry name" value="Glyco_hydro_17"/>
    <property type="match status" value="1"/>
</dbReference>
<dbReference type="Gene3D" id="3.20.20.80">
    <property type="entry name" value="Glycosidases"/>
    <property type="match status" value="1"/>
</dbReference>
<dbReference type="GO" id="GO:0004553">
    <property type="term" value="F:hydrolase activity, hydrolyzing O-glycosyl compounds"/>
    <property type="evidence" value="ECO:0007669"/>
    <property type="project" value="InterPro"/>
</dbReference>
<evidence type="ECO:0008006" key="7">
    <source>
        <dbReference type="Google" id="ProtNLM"/>
    </source>
</evidence>
<protein>
    <recommendedName>
        <fullName evidence="7">Beta-1,3-glucanase</fullName>
    </recommendedName>
</protein>
<evidence type="ECO:0000256" key="1">
    <source>
        <dbReference type="ARBA" id="ARBA00008773"/>
    </source>
</evidence>
<evidence type="ECO:0000313" key="5">
    <source>
        <dbReference type="EMBL" id="KAK9158362.1"/>
    </source>
</evidence>
<dbReference type="GO" id="GO:0005975">
    <property type="term" value="P:carbohydrate metabolic process"/>
    <property type="evidence" value="ECO:0007669"/>
    <property type="project" value="InterPro"/>
</dbReference>
<dbReference type="EMBL" id="JBBNAG010000002">
    <property type="protein sequence ID" value="KAK9158362.1"/>
    <property type="molecule type" value="Genomic_DNA"/>
</dbReference>
<comment type="similarity">
    <text evidence="1 4">Belongs to the glycosyl hydrolase 17 family.</text>
</comment>
<name>A0AAP0PVV9_9MAGN</name>
<keyword evidence="2" id="KW-0378">Hydrolase</keyword>
<accession>A0AAP0PVV9</accession>
<dbReference type="InterPro" id="IPR000490">
    <property type="entry name" value="Glyco_hydro_17"/>
</dbReference>
<dbReference type="PANTHER" id="PTHR32227">
    <property type="entry name" value="GLUCAN ENDO-1,3-BETA-GLUCOSIDASE BG1-RELATED-RELATED"/>
    <property type="match status" value="1"/>
</dbReference>
<dbReference type="InterPro" id="IPR017853">
    <property type="entry name" value="GH"/>
</dbReference>
<organism evidence="5 6">
    <name type="scientific">Stephania cephalantha</name>
    <dbReference type="NCBI Taxonomy" id="152367"/>
    <lineage>
        <taxon>Eukaryota</taxon>
        <taxon>Viridiplantae</taxon>
        <taxon>Streptophyta</taxon>
        <taxon>Embryophyta</taxon>
        <taxon>Tracheophyta</taxon>
        <taxon>Spermatophyta</taxon>
        <taxon>Magnoliopsida</taxon>
        <taxon>Ranunculales</taxon>
        <taxon>Menispermaceae</taxon>
        <taxon>Menispermoideae</taxon>
        <taxon>Cissampelideae</taxon>
        <taxon>Stephania</taxon>
    </lineage>
</organism>
<evidence type="ECO:0000256" key="3">
    <source>
        <dbReference type="ARBA" id="ARBA00023295"/>
    </source>
</evidence>